<dbReference type="STRING" id="683260.SAMN05421874_128100"/>
<sequence length="279" mass="30493">MPRKKSDPRTVAFVEPGKAQAEPQAPRRPMRVREAQWTNLHTTSARLDSTTDDRLTAAVQRTGQGPQEIWEDAINFFSDRTGIPEEMPATADLKLPSPTEYRKGGQDLLQTTVRLTTNTRARLAAAASRLGLGGAETIIEALNAWFDELGIPGEYDRDKVFQRPTLYSTAAKLDEATRARVKAAAEQTGQSIQGVWETAINAYAGRHGAPKQMPEGSEVALPTPRTKKRGGDDKPTAVRLTENTRARLVAVCSRQSRTGSDVIADALTAYCDRLDIPAP</sequence>
<dbReference type="Proteomes" id="UP000198683">
    <property type="component" value="Unassembled WGS sequence"/>
</dbReference>
<protein>
    <submittedName>
        <fullName evidence="2">Uncharacterized protein</fullName>
    </submittedName>
</protein>
<evidence type="ECO:0000256" key="1">
    <source>
        <dbReference type="SAM" id="MobiDB-lite"/>
    </source>
</evidence>
<reference evidence="2 3" key="1">
    <citation type="submission" date="2016-10" db="EMBL/GenBank/DDBJ databases">
        <authorList>
            <person name="de Groot N.N."/>
        </authorList>
    </citation>
    <scope>NUCLEOTIDE SEQUENCE [LARGE SCALE GENOMIC DNA]</scope>
    <source>
        <strain evidence="2 3">CGMCC 4.5681</strain>
    </source>
</reference>
<dbReference type="OrthoDB" id="3521189at2"/>
<keyword evidence="3" id="KW-1185">Reference proteome</keyword>
<dbReference type="AlphaFoldDB" id="A0A1G9MMD9"/>
<name>A0A1G9MMD9_9ACTN</name>
<evidence type="ECO:0000313" key="3">
    <source>
        <dbReference type="Proteomes" id="UP000198683"/>
    </source>
</evidence>
<dbReference type="EMBL" id="FNFB01000028">
    <property type="protein sequence ID" value="SDL75379.1"/>
    <property type="molecule type" value="Genomic_DNA"/>
</dbReference>
<dbReference type="RefSeq" id="WP_143022300.1">
    <property type="nucleotide sequence ID" value="NZ_FNFB01000028.1"/>
</dbReference>
<organism evidence="2 3">
    <name type="scientific">Nonomuraea maritima</name>
    <dbReference type="NCBI Taxonomy" id="683260"/>
    <lineage>
        <taxon>Bacteria</taxon>
        <taxon>Bacillati</taxon>
        <taxon>Actinomycetota</taxon>
        <taxon>Actinomycetes</taxon>
        <taxon>Streptosporangiales</taxon>
        <taxon>Streptosporangiaceae</taxon>
        <taxon>Nonomuraea</taxon>
    </lineage>
</organism>
<feature type="region of interest" description="Disordered" evidence="1">
    <location>
        <begin position="208"/>
        <end position="237"/>
    </location>
</feature>
<accession>A0A1G9MMD9</accession>
<gene>
    <name evidence="2" type="ORF">SAMN05421874_128100</name>
</gene>
<evidence type="ECO:0000313" key="2">
    <source>
        <dbReference type="EMBL" id="SDL75379.1"/>
    </source>
</evidence>
<proteinExistence type="predicted"/>
<feature type="region of interest" description="Disordered" evidence="1">
    <location>
        <begin position="1"/>
        <end position="29"/>
    </location>
</feature>